<dbReference type="Pfam" id="PF00083">
    <property type="entry name" value="Sugar_tr"/>
    <property type="match status" value="1"/>
</dbReference>
<evidence type="ECO:0000256" key="2">
    <source>
        <dbReference type="ARBA" id="ARBA00022692"/>
    </source>
</evidence>
<feature type="transmembrane region" description="Helical" evidence="6">
    <location>
        <begin position="356"/>
        <end position="378"/>
    </location>
</feature>
<dbReference type="Proteomes" id="UP001153292">
    <property type="component" value="Chromosome 1"/>
</dbReference>
<dbReference type="InterPro" id="IPR005828">
    <property type="entry name" value="MFS_sugar_transport-like"/>
</dbReference>
<organism evidence="8 9">
    <name type="scientific">Chilo suppressalis</name>
    <name type="common">Asiatic rice borer moth</name>
    <dbReference type="NCBI Taxonomy" id="168631"/>
    <lineage>
        <taxon>Eukaryota</taxon>
        <taxon>Metazoa</taxon>
        <taxon>Ecdysozoa</taxon>
        <taxon>Arthropoda</taxon>
        <taxon>Hexapoda</taxon>
        <taxon>Insecta</taxon>
        <taxon>Pterygota</taxon>
        <taxon>Neoptera</taxon>
        <taxon>Endopterygota</taxon>
        <taxon>Lepidoptera</taxon>
        <taxon>Glossata</taxon>
        <taxon>Ditrysia</taxon>
        <taxon>Pyraloidea</taxon>
        <taxon>Crambidae</taxon>
        <taxon>Crambinae</taxon>
        <taxon>Chilo</taxon>
    </lineage>
</organism>
<evidence type="ECO:0000313" key="9">
    <source>
        <dbReference type="Proteomes" id="UP001153292"/>
    </source>
</evidence>
<dbReference type="PANTHER" id="PTHR48021">
    <property type="match status" value="1"/>
</dbReference>
<evidence type="ECO:0000256" key="5">
    <source>
        <dbReference type="ARBA" id="ARBA00023180"/>
    </source>
</evidence>
<dbReference type="PROSITE" id="PS00216">
    <property type="entry name" value="SUGAR_TRANSPORT_1"/>
    <property type="match status" value="1"/>
</dbReference>
<feature type="transmembrane region" description="Helical" evidence="6">
    <location>
        <begin position="200"/>
        <end position="221"/>
    </location>
</feature>
<evidence type="ECO:0000313" key="8">
    <source>
        <dbReference type="EMBL" id="CAH2979865.1"/>
    </source>
</evidence>
<dbReference type="InterPro" id="IPR036259">
    <property type="entry name" value="MFS_trans_sf"/>
</dbReference>
<keyword evidence="3 6" id="KW-1133">Transmembrane helix</keyword>
<evidence type="ECO:0000256" key="4">
    <source>
        <dbReference type="ARBA" id="ARBA00023136"/>
    </source>
</evidence>
<dbReference type="InterPro" id="IPR003663">
    <property type="entry name" value="Sugar/inositol_transpt"/>
</dbReference>
<keyword evidence="2 6" id="KW-0812">Transmembrane</keyword>
<proteinExistence type="predicted"/>
<feature type="transmembrane region" description="Helical" evidence="6">
    <location>
        <begin position="46"/>
        <end position="69"/>
    </location>
</feature>
<dbReference type="PROSITE" id="PS50850">
    <property type="entry name" value="MFS"/>
    <property type="match status" value="1"/>
</dbReference>
<evidence type="ECO:0000256" key="6">
    <source>
        <dbReference type="SAM" id="Phobius"/>
    </source>
</evidence>
<feature type="transmembrane region" description="Helical" evidence="6">
    <location>
        <begin position="119"/>
        <end position="135"/>
    </location>
</feature>
<gene>
    <name evidence="8" type="ORF">CHILSU_LOCUS633</name>
</gene>
<dbReference type="PANTHER" id="PTHR48021:SF68">
    <property type="entry name" value="MAJOR FACILITATOR SUPERFAMILY (MFS) PROFILE DOMAIN-CONTAINING PROTEIN"/>
    <property type="match status" value="1"/>
</dbReference>
<feature type="transmembrane region" description="Helical" evidence="6">
    <location>
        <begin position="425"/>
        <end position="447"/>
    </location>
</feature>
<comment type="subcellular location">
    <subcellularLocation>
        <location evidence="1">Membrane</location>
        <topology evidence="1">Multi-pass membrane protein</topology>
    </subcellularLocation>
</comment>
<accession>A0ABN8L9P2</accession>
<dbReference type="SUPFAM" id="SSF103473">
    <property type="entry name" value="MFS general substrate transporter"/>
    <property type="match status" value="1"/>
</dbReference>
<name>A0ABN8L9P2_CHISP</name>
<feature type="transmembrane region" description="Helical" evidence="6">
    <location>
        <begin position="459"/>
        <end position="477"/>
    </location>
</feature>
<feature type="transmembrane region" description="Helical" evidence="6">
    <location>
        <begin position="89"/>
        <end position="107"/>
    </location>
</feature>
<dbReference type="EMBL" id="OU963894">
    <property type="protein sequence ID" value="CAH2979865.1"/>
    <property type="molecule type" value="Genomic_DNA"/>
</dbReference>
<keyword evidence="9" id="KW-1185">Reference proteome</keyword>
<feature type="domain" description="Major facilitator superfamily (MFS) profile" evidence="7">
    <location>
        <begin position="44"/>
        <end position="481"/>
    </location>
</feature>
<dbReference type="PROSITE" id="PS00217">
    <property type="entry name" value="SUGAR_TRANSPORT_2"/>
    <property type="match status" value="1"/>
</dbReference>
<feature type="transmembrane region" description="Helical" evidence="6">
    <location>
        <begin position="288"/>
        <end position="311"/>
    </location>
</feature>
<dbReference type="InterPro" id="IPR020846">
    <property type="entry name" value="MFS_dom"/>
</dbReference>
<dbReference type="PRINTS" id="PR00171">
    <property type="entry name" value="SUGRTRNSPORT"/>
</dbReference>
<dbReference type="InterPro" id="IPR005829">
    <property type="entry name" value="Sugar_transporter_CS"/>
</dbReference>
<keyword evidence="4 6" id="KW-0472">Membrane</keyword>
<keyword evidence="5" id="KW-0325">Glycoprotein</keyword>
<feature type="transmembrane region" description="Helical" evidence="6">
    <location>
        <begin position="175"/>
        <end position="194"/>
    </location>
</feature>
<reference evidence="8" key="1">
    <citation type="submission" date="2021-12" db="EMBL/GenBank/DDBJ databases">
        <authorList>
            <person name="King R."/>
        </authorList>
    </citation>
    <scope>NUCLEOTIDE SEQUENCE</scope>
</reference>
<dbReference type="Gene3D" id="1.20.1250.20">
    <property type="entry name" value="MFS general substrate transporter like domains"/>
    <property type="match status" value="1"/>
</dbReference>
<protein>
    <recommendedName>
        <fullName evidence="7">Major facilitator superfamily (MFS) profile domain-containing protein</fullName>
    </recommendedName>
</protein>
<sequence>MDHDKVAVTELEKIVKNGPAEKIISETKHDFCSEESCEHTPFRRQALISFGTFMLTLSAGSTAGFSAVLIPELQHAKGRHKYSTEMVSWIASMSSFALVFGNIISGYLMERFGRRRSQLCLGVTFMCGWATIGFSNDILPLILAGRFLTGFCQGWLGPLGPVFVGEISSPRHRGLFLAAMSLAIAGGVFMSHLFGTFLRWNIAALLCGTFSMIGFAIIYYAPESPSWLASKNRIEDCIQSFKWYRGTGTDMKTELDKMIFEQTKKEKNQGKLQALAKNIKKPEFWKPLFVMMTFFVITQLSGINVICAYTTDMMKKLIGKHSNKSNTYAAMLSVDVIRCISLVFACILLKKIGRRPLAMFSGICTAASLSALALYLYFVDIRTIRHMSPVVSLGLMAVYIIVSHLGIAPLPWNMVGELFATETKGLGSGISVMMTSIAFFTTIKTAPFMFESMGHHGTYLFYGLCTLSGTVFLYFFLPETKGKTLLQIEEHFRYGTKTVHSDNVDDEEI</sequence>
<feature type="transmembrane region" description="Helical" evidence="6">
    <location>
        <begin position="390"/>
        <end position="413"/>
    </location>
</feature>
<evidence type="ECO:0000259" key="7">
    <source>
        <dbReference type="PROSITE" id="PS50850"/>
    </source>
</evidence>
<dbReference type="InterPro" id="IPR050549">
    <property type="entry name" value="MFS_Trehalose_Transporter"/>
</dbReference>
<evidence type="ECO:0000256" key="1">
    <source>
        <dbReference type="ARBA" id="ARBA00004141"/>
    </source>
</evidence>
<evidence type="ECO:0000256" key="3">
    <source>
        <dbReference type="ARBA" id="ARBA00022989"/>
    </source>
</evidence>